<name>A0ABR2ZAJ4_9AGAR</name>
<sequence>MQRISTITLDDMGKEPQQKSNLRTDEQTTRYIYTIKFLISRLKSLSSYREAALTFSLCQRAYLELAGRVEWLATYRQLVHNPPTTRPTEEARVVGALTGIPVWFTQPGFKKEHTRVDRWIQPDSSSSQALVQHVLDSHPQFTLEDASPPYPVIFEGAVTNPDRYAKMGEYIRRFCTTNVYMENASIVAATAPTLTQASSSGPSRSSKTLNRHNPIQSGPESPNTASQSNPNNDRDKFIDVESAIMPPALRVWAEASRRAGAGFNPNTPPPAGRNNGYALPDPNIIASTRNEKTQAAFITTWLKLRQVLMYRLQSPTFTPLKVKEWRSVLGLEIHGLKAGTEAAKAREEQQKMLQSCLKSGNMGGSVNLAHLDTAPVTWQGITLTPFSLPPSDVVKEVLWELFEINFRYELVVLDRFCFRTGTSIADREQEVLGLVPHFNSSMIPDDIGQARIGFASTELNIASGRRHALRGLHQVMAGWTGGPGQLPRPLEDEGNDFSDRLLGGKKYVWHEASKDWSDEQGELFATRLEACLLEGLTTAPPRARYLVKYKKSLIGKQFKVLQQLGVFALQDLVPSKLMDLWKAAGTLGAYIWFPEIHDMEQYLEDLTVAIGNFFDIWSQFDPSRILTKVKLHILTHLPEDIRRFGPAVLYSTEVFEGRDISRDLAGKERSKHMVSGGWWKDGENGSEYICAGPKVVQMASLPEVRRRIGWTETSKLKPDLLSGTVKLVSQKQRQSLTWEDIGLSEFQPNPLDPQILWHKCRYIVSQSGDRCERHAWVMCRATETSFLGRIALIATPVNSPPDKENTMVAVERFDVMPDLHGQLDMPVVVPANFKQVLSAAVNTISPSRARVRISPNQISSDTGSHERQERIETSRLKSCVVHNSTQRVLPRDLVKPRPHLADRRMAHDTISSALQVTEPQRRAEIAEKARKTREANAQRLLAGKGILADGSGS</sequence>
<feature type="compositionally biased region" description="Basic and acidic residues" evidence="1">
    <location>
        <begin position="11"/>
        <end position="23"/>
    </location>
</feature>
<feature type="region of interest" description="Disordered" evidence="1">
    <location>
        <begin position="1"/>
        <end position="23"/>
    </location>
</feature>
<dbReference type="EMBL" id="JBBXMP010000515">
    <property type="protein sequence ID" value="KAL0057492.1"/>
    <property type="molecule type" value="Genomic_DNA"/>
</dbReference>
<protein>
    <submittedName>
        <fullName evidence="2">Uncharacterized protein</fullName>
    </submittedName>
</protein>
<gene>
    <name evidence="2" type="ORF">AAF712_015862</name>
</gene>
<dbReference type="PANTHER" id="PTHR31912:SF34">
    <property type="entry name" value="NOTOCHORD-RELATED PROTEIN"/>
    <property type="match status" value="1"/>
</dbReference>
<organism evidence="2 3">
    <name type="scientific">Marasmius tenuissimus</name>
    <dbReference type="NCBI Taxonomy" id="585030"/>
    <lineage>
        <taxon>Eukaryota</taxon>
        <taxon>Fungi</taxon>
        <taxon>Dikarya</taxon>
        <taxon>Basidiomycota</taxon>
        <taxon>Agaricomycotina</taxon>
        <taxon>Agaricomycetes</taxon>
        <taxon>Agaricomycetidae</taxon>
        <taxon>Agaricales</taxon>
        <taxon>Marasmiineae</taxon>
        <taxon>Marasmiaceae</taxon>
        <taxon>Marasmius</taxon>
    </lineage>
</organism>
<dbReference type="PANTHER" id="PTHR31912">
    <property type="entry name" value="IP13529P"/>
    <property type="match status" value="1"/>
</dbReference>
<accession>A0ABR2ZAJ4</accession>
<evidence type="ECO:0000313" key="2">
    <source>
        <dbReference type="EMBL" id="KAL0057492.1"/>
    </source>
</evidence>
<feature type="region of interest" description="Disordered" evidence="1">
    <location>
        <begin position="194"/>
        <end position="235"/>
    </location>
</feature>
<evidence type="ECO:0000256" key="1">
    <source>
        <dbReference type="SAM" id="MobiDB-lite"/>
    </source>
</evidence>
<keyword evidence="3" id="KW-1185">Reference proteome</keyword>
<feature type="region of interest" description="Disordered" evidence="1">
    <location>
        <begin position="852"/>
        <end position="871"/>
    </location>
</feature>
<comment type="caution">
    <text evidence="2">The sequence shown here is derived from an EMBL/GenBank/DDBJ whole genome shotgun (WGS) entry which is preliminary data.</text>
</comment>
<proteinExistence type="predicted"/>
<dbReference type="Proteomes" id="UP001437256">
    <property type="component" value="Unassembled WGS sequence"/>
</dbReference>
<feature type="compositionally biased region" description="Polar residues" evidence="1">
    <location>
        <begin position="194"/>
        <end position="231"/>
    </location>
</feature>
<evidence type="ECO:0000313" key="3">
    <source>
        <dbReference type="Proteomes" id="UP001437256"/>
    </source>
</evidence>
<reference evidence="2 3" key="1">
    <citation type="submission" date="2024-05" db="EMBL/GenBank/DDBJ databases">
        <title>A draft genome resource for the thread blight pathogen Marasmius tenuissimus strain MS-2.</title>
        <authorList>
            <person name="Yulfo-Soto G.E."/>
            <person name="Baruah I.K."/>
            <person name="Amoako-Attah I."/>
            <person name="Bukari Y."/>
            <person name="Meinhardt L.W."/>
            <person name="Bailey B.A."/>
            <person name="Cohen S.P."/>
        </authorList>
    </citation>
    <scope>NUCLEOTIDE SEQUENCE [LARGE SCALE GENOMIC DNA]</scope>
    <source>
        <strain evidence="2 3">MS-2</strain>
    </source>
</reference>